<dbReference type="PANTHER" id="PTHR30543">
    <property type="entry name" value="CHROMATE REDUCTASE"/>
    <property type="match status" value="1"/>
</dbReference>
<dbReference type="GO" id="GO:0005829">
    <property type="term" value="C:cytosol"/>
    <property type="evidence" value="ECO:0007669"/>
    <property type="project" value="TreeGrafter"/>
</dbReference>
<dbReference type="InterPro" id="IPR050712">
    <property type="entry name" value="NAD(P)H-dep_reductase"/>
</dbReference>
<dbReference type="RefSeq" id="WP_089331121.1">
    <property type="nucleotide sequence ID" value="NZ_FZOR01000073.1"/>
</dbReference>
<organism evidence="2 3">
    <name type="scientific">Actinomadura meyerae</name>
    <dbReference type="NCBI Taxonomy" id="240840"/>
    <lineage>
        <taxon>Bacteria</taxon>
        <taxon>Bacillati</taxon>
        <taxon>Actinomycetota</taxon>
        <taxon>Actinomycetes</taxon>
        <taxon>Streptosporangiales</taxon>
        <taxon>Thermomonosporaceae</taxon>
        <taxon>Actinomadura</taxon>
    </lineage>
</organism>
<dbReference type="PANTHER" id="PTHR30543:SF21">
    <property type="entry name" value="NAD(P)H-DEPENDENT FMN REDUCTASE LOT6"/>
    <property type="match status" value="1"/>
</dbReference>
<dbReference type="OrthoDB" id="9812295at2"/>
<dbReference type="GO" id="GO:0016491">
    <property type="term" value="F:oxidoreductase activity"/>
    <property type="evidence" value="ECO:0007669"/>
    <property type="project" value="InterPro"/>
</dbReference>
<dbReference type="Pfam" id="PF03358">
    <property type="entry name" value="FMN_red"/>
    <property type="match status" value="1"/>
</dbReference>
<evidence type="ECO:0000313" key="3">
    <source>
        <dbReference type="Proteomes" id="UP000198318"/>
    </source>
</evidence>
<dbReference type="Gene3D" id="3.40.50.360">
    <property type="match status" value="1"/>
</dbReference>
<dbReference type="GO" id="GO:0010181">
    <property type="term" value="F:FMN binding"/>
    <property type="evidence" value="ECO:0007669"/>
    <property type="project" value="TreeGrafter"/>
</dbReference>
<dbReference type="AlphaFoldDB" id="A0A239P5Y7"/>
<evidence type="ECO:0000313" key="2">
    <source>
        <dbReference type="EMBL" id="SNT62515.1"/>
    </source>
</evidence>
<dbReference type="InterPro" id="IPR005025">
    <property type="entry name" value="FMN_Rdtase-like_dom"/>
</dbReference>
<name>A0A239P5Y7_9ACTN</name>
<dbReference type="SUPFAM" id="SSF52218">
    <property type="entry name" value="Flavoproteins"/>
    <property type="match status" value="1"/>
</dbReference>
<gene>
    <name evidence="2" type="ORF">SAMN05443665_107311</name>
</gene>
<keyword evidence="3" id="KW-1185">Reference proteome</keyword>
<dbReference type="InterPro" id="IPR029039">
    <property type="entry name" value="Flavoprotein-like_sf"/>
</dbReference>
<sequence>MTLDILALSGSLRRTSHNSGLLRALRVMAPPGVTVDIYGGLRALPLFDQDRERDDVPAPVADLRRRIREADGVVIATPEYNSAIPGVLMNALDWASRPAGDSSLRGKPVAILGASPSQFGTARGQMVLRQVLHRIQAPVVVEPEITVFRSHERFTPDGTLLPDEVTEDLMRRLLGELVRLIEATARPETAVSA</sequence>
<feature type="domain" description="NADPH-dependent FMN reductase-like" evidence="1">
    <location>
        <begin position="4"/>
        <end position="147"/>
    </location>
</feature>
<dbReference type="Proteomes" id="UP000198318">
    <property type="component" value="Unassembled WGS sequence"/>
</dbReference>
<proteinExistence type="predicted"/>
<dbReference type="EMBL" id="FZOR01000073">
    <property type="protein sequence ID" value="SNT62515.1"/>
    <property type="molecule type" value="Genomic_DNA"/>
</dbReference>
<evidence type="ECO:0000259" key="1">
    <source>
        <dbReference type="Pfam" id="PF03358"/>
    </source>
</evidence>
<protein>
    <submittedName>
        <fullName evidence="2">Chromate reductase</fullName>
    </submittedName>
</protein>
<reference evidence="2 3" key="1">
    <citation type="submission" date="2017-06" db="EMBL/GenBank/DDBJ databases">
        <authorList>
            <person name="Kim H.J."/>
            <person name="Triplett B.A."/>
        </authorList>
    </citation>
    <scope>NUCLEOTIDE SEQUENCE [LARGE SCALE GENOMIC DNA]</scope>
    <source>
        <strain evidence="2 3">DSM 44715</strain>
    </source>
</reference>
<accession>A0A239P5Y7</accession>